<dbReference type="Pfam" id="PF20240">
    <property type="entry name" value="DUF6597"/>
    <property type="match status" value="1"/>
</dbReference>
<dbReference type="Proteomes" id="UP000886803">
    <property type="component" value="Unassembled WGS sequence"/>
</dbReference>
<reference evidence="5" key="1">
    <citation type="journal article" date="2021" name="PeerJ">
        <title>Extensive microbial diversity within the chicken gut microbiome revealed by metagenomics and culture.</title>
        <authorList>
            <person name="Gilroy R."/>
            <person name="Ravi A."/>
            <person name="Getino M."/>
            <person name="Pursley I."/>
            <person name="Horton D.L."/>
            <person name="Alikhan N.F."/>
            <person name="Baker D."/>
            <person name="Gharbi K."/>
            <person name="Hall N."/>
            <person name="Watson M."/>
            <person name="Adriaenssens E.M."/>
            <person name="Foster-Nyarko E."/>
            <person name="Jarju S."/>
            <person name="Secka A."/>
            <person name="Antonio M."/>
            <person name="Oren A."/>
            <person name="Chaudhuri R.R."/>
            <person name="La Ragione R."/>
            <person name="Hildebrand F."/>
            <person name="Pallen M.J."/>
        </authorList>
    </citation>
    <scope>NUCLEOTIDE SEQUENCE</scope>
    <source>
        <strain evidence="5">ChiBcec8-13705</strain>
    </source>
</reference>
<evidence type="ECO:0000256" key="1">
    <source>
        <dbReference type="ARBA" id="ARBA00023015"/>
    </source>
</evidence>
<comment type="caution">
    <text evidence="5">The sequence shown here is derived from an EMBL/GenBank/DDBJ whole genome shotgun (WGS) entry which is preliminary data.</text>
</comment>
<evidence type="ECO:0000313" key="5">
    <source>
        <dbReference type="EMBL" id="HJB43012.1"/>
    </source>
</evidence>
<keyword evidence="2" id="KW-0238">DNA-binding</keyword>
<dbReference type="GO" id="GO:0003700">
    <property type="term" value="F:DNA-binding transcription factor activity"/>
    <property type="evidence" value="ECO:0007669"/>
    <property type="project" value="InterPro"/>
</dbReference>
<evidence type="ECO:0000259" key="4">
    <source>
        <dbReference type="PROSITE" id="PS01124"/>
    </source>
</evidence>
<dbReference type="InterPro" id="IPR050204">
    <property type="entry name" value="AraC_XylS_family_regulators"/>
</dbReference>
<dbReference type="PANTHER" id="PTHR46796">
    <property type="entry name" value="HTH-TYPE TRANSCRIPTIONAL ACTIVATOR RHAS-RELATED"/>
    <property type="match status" value="1"/>
</dbReference>
<dbReference type="SMART" id="SM00342">
    <property type="entry name" value="HTH_ARAC"/>
    <property type="match status" value="1"/>
</dbReference>
<dbReference type="PROSITE" id="PS01124">
    <property type="entry name" value="HTH_ARAC_FAMILY_2"/>
    <property type="match status" value="1"/>
</dbReference>
<sequence length="285" mass="31248">MHELVWKPLTAHPGRGGMLAERRPCAALQPYICCFWGGTGQTEPPTWVVPDTCVDLIFRIGEDAGRTDACFCGLGDQPYRTAGGGCHSLFAIRWYAWTAAFFSEDALCDTRNRTFAGGQHFPALTAALAPRLAAVRDFSARTRLAEQVLLARLAESPRAMPAAVETAVGALVQAGGNLRVAELLHTTFCSARQLERQFTAWLGCPPKTLAGLIRYQCLWRSLLTDPHWDVQDAVARFGFADQAHLLRSFKKYHGMTPAAALALARAAEPVAFLQADEGENPVYWE</sequence>
<proteinExistence type="predicted"/>
<organism evidence="5 6">
    <name type="scientific">Candidatus Gemmiger avicola</name>
    <dbReference type="NCBI Taxonomy" id="2838605"/>
    <lineage>
        <taxon>Bacteria</taxon>
        <taxon>Bacillati</taxon>
        <taxon>Bacillota</taxon>
        <taxon>Clostridia</taxon>
        <taxon>Eubacteriales</taxon>
        <taxon>Gemmiger</taxon>
    </lineage>
</organism>
<evidence type="ECO:0000256" key="2">
    <source>
        <dbReference type="ARBA" id="ARBA00023125"/>
    </source>
</evidence>
<dbReference type="SUPFAM" id="SSF46689">
    <property type="entry name" value="Homeodomain-like"/>
    <property type="match status" value="1"/>
</dbReference>
<name>A0A9D2M836_9FIRM</name>
<dbReference type="InterPro" id="IPR046532">
    <property type="entry name" value="DUF6597"/>
</dbReference>
<evidence type="ECO:0000256" key="3">
    <source>
        <dbReference type="ARBA" id="ARBA00023163"/>
    </source>
</evidence>
<keyword evidence="1" id="KW-0805">Transcription regulation</keyword>
<dbReference type="GO" id="GO:0043565">
    <property type="term" value="F:sequence-specific DNA binding"/>
    <property type="evidence" value="ECO:0007669"/>
    <property type="project" value="InterPro"/>
</dbReference>
<gene>
    <name evidence="5" type="ORF">H9945_11000</name>
</gene>
<accession>A0A9D2M836</accession>
<keyword evidence="3" id="KW-0804">Transcription</keyword>
<dbReference type="InterPro" id="IPR009057">
    <property type="entry name" value="Homeodomain-like_sf"/>
</dbReference>
<evidence type="ECO:0000313" key="6">
    <source>
        <dbReference type="Proteomes" id="UP000886803"/>
    </source>
</evidence>
<feature type="domain" description="HTH araC/xylS-type" evidence="4">
    <location>
        <begin position="162"/>
        <end position="263"/>
    </location>
</feature>
<dbReference type="Gene3D" id="1.10.10.60">
    <property type="entry name" value="Homeodomain-like"/>
    <property type="match status" value="1"/>
</dbReference>
<protein>
    <submittedName>
        <fullName evidence="5">Helix-turn-helix domain-containing protein</fullName>
    </submittedName>
</protein>
<dbReference type="InterPro" id="IPR018060">
    <property type="entry name" value="HTH_AraC"/>
</dbReference>
<dbReference type="EMBL" id="DWYG01000185">
    <property type="protein sequence ID" value="HJB43012.1"/>
    <property type="molecule type" value="Genomic_DNA"/>
</dbReference>
<dbReference type="Pfam" id="PF12833">
    <property type="entry name" value="HTH_18"/>
    <property type="match status" value="1"/>
</dbReference>
<dbReference type="AlphaFoldDB" id="A0A9D2M836"/>
<reference evidence="5" key="2">
    <citation type="submission" date="2021-04" db="EMBL/GenBank/DDBJ databases">
        <authorList>
            <person name="Gilroy R."/>
        </authorList>
    </citation>
    <scope>NUCLEOTIDE SEQUENCE</scope>
    <source>
        <strain evidence="5">ChiBcec8-13705</strain>
    </source>
</reference>